<reference evidence="2 3" key="1">
    <citation type="submission" date="2022-10" db="EMBL/GenBank/DDBJ databases">
        <title>The complete genomes of actinobacterial strains from the NBC collection.</title>
        <authorList>
            <person name="Joergensen T.S."/>
            <person name="Alvarez Arevalo M."/>
            <person name="Sterndorff E.B."/>
            <person name="Faurdal D."/>
            <person name="Vuksanovic O."/>
            <person name="Mourched A.-S."/>
            <person name="Charusanti P."/>
            <person name="Shaw S."/>
            <person name="Blin K."/>
            <person name="Weber T."/>
        </authorList>
    </citation>
    <scope>NUCLEOTIDE SEQUENCE [LARGE SCALE GENOMIC DNA]</scope>
    <source>
        <strain evidence="2 3">NBC 01753</strain>
    </source>
</reference>
<evidence type="ECO:0000256" key="1">
    <source>
        <dbReference type="SAM" id="MobiDB-lite"/>
    </source>
</evidence>
<evidence type="ECO:0000313" key="3">
    <source>
        <dbReference type="Proteomes" id="UP001335325"/>
    </source>
</evidence>
<keyword evidence="3" id="KW-1185">Reference proteome</keyword>
<name>A0ABZ1GUC1_9ACTN</name>
<gene>
    <name evidence="2" type="ORF">OIE73_25805</name>
</gene>
<sequence length="72" mass="7569">MTSHSAGGDGDGGCRSAAEQTHRRCARCGATAEGPLPPRTLSAESGARRHPCGASSLEHLRAIEGRLDAQWW</sequence>
<organism evidence="2 3">
    <name type="scientific">Streptomyces hirsutus</name>
    <dbReference type="NCBI Taxonomy" id="35620"/>
    <lineage>
        <taxon>Bacteria</taxon>
        <taxon>Bacillati</taxon>
        <taxon>Actinomycetota</taxon>
        <taxon>Actinomycetes</taxon>
        <taxon>Kitasatosporales</taxon>
        <taxon>Streptomycetaceae</taxon>
        <taxon>Streptomyces</taxon>
    </lineage>
</organism>
<dbReference type="EMBL" id="CP109134">
    <property type="protein sequence ID" value="WSD08811.1"/>
    <property type="molecule type" value="Genomic_DNA"/>
</dbReference>
<accession>A0ABZ1GUC1</accession>
<proteinExistence type="predicted"/>
<feature type="region of interest" description="Disordered" evidence="1">
    <location>
        <begin position="29"/>
        <end position="53"/>
    </location>
</feature>
<protein>
    <submittedName>
        <fullName evidence="2">Uncharacterized protein</fullName>
    </submittedName>
</protein>
<evidence type="ECO:0000313" key="2">
    <source>
        <dbReference type="EMBL" id="WSD08811.1"/>
    </source>
</evidence>
<dbReference type="Proteomes" id="UP001335325">
    <property type="component" value="Chromosome"/>
</dbReference>